<evidence type="ECO:0000313" key="4">
    <source>
        <dbReference type="Proteomes" id="UP000193144"/>
    </source>
</evidence>
<keyword evidence="2" id="KW-0472">Membrane</keyword>
<feature type="compositionally biased region" description="Low complexity" evidence="1">
    <location>
        <begin position="210"/>
        <end position="254"/>
    </location>
</feature>
<dbReference type="OrthoDB" id="5325022at2759"/>
<name>A0A1Y1Z568_9PLEO</name>
<dbReference type="STRING" id="1231657.A0A1Y1Z568"/>
<dbReference type="Proteomes" id="UP000193144">
    <property type="component" value="Unassembled WGS sequence"/>
</dbReference>
<feature type="compositionally biased region" description="Polar residues" evidence="1">
    <location>
        <begin position="181"/>
        <end position="197"/>
    </location>
</feature>
<dbReference type="PANTHER" id="PTHR37451">
    <property type="entry name" value="MARVEL DOMAIN"/>
    <property type="match status" value="1"/>
</dbReference>
<protein>
    <recommendedName>
        <fullName evidence="5">MARVEL domain-containing protein</fullName>
    </recommendedName>
</protein>
<dbReference type="EMBL" id="MCFA01000127">
    <property type="protein sequence ID" value="ORY05264.1"/>
    <property type="molecule type" value="Genomic_DNA"/>
</dbReference>
<gene>
    <name evidence="3" type="ORF">BCR34DRAFT_604552</name>
</gene>
<feature type="transmembrane region" description="Helical" evidence="2">
    <location>
        <begin position="145"/>
        <end position="172"/>
    </location>
</feature>
<proteinExistence type="predicted"/>
<sequence length="315" mass="34776">MSGELPPHVLPLPRWTLVLHGAQIGLAIIILGLDAYGIRWIDYNALIYSLVCALCTLVVAIYMGVSTLFAHKAYNFWAFLALNIWMVIFWIVDLGLVANLAALWSAPSCGYTYGYYYDYYTCTYGKRDMSSLAKRDSTTYSAYRGALVAGALFGALQFVLWTASLIMLALYIHRHRTNEASTASPPTYTAGAPSNGQAAPVGMEKYSGTAQPTQQGYPQQVQQPQYAQPVQQQQPQQQFVQQQPQQYVQQPAQPMYNQAQYTSPYPQQQDPINRAATVSPATTAGGYASPAPHTVELASPQQTGQPYNPNVPELR</sequence>
<keyword evidence="4" id="KW-1185">Reference proteome</keyword>
<accession>A0A1Y1Z568</accession>
<feature type="transmembrane region" description="Helical" evidence="2">
    <location>
        <begin position="12"/>
        <end position="33"/>
    </location>
</feature>
<comment type="caution">
    <text evidence="3">The sequence shown here is derived from an EMBL/GenBank/DDBJ whole genome shotgun (WGS) entry which is preliminary data.</text>
</comment>
<evidence type="ECO:0000256" key="2">
    <source>
        <dbReference type="SAM" id="Phobius"/>
    </source>
</evidence>
<feature type="transmembrane region" description="Helical" evidence="2">
    <location>
        <begin position="76"/>
        <end position="98"/>
    </location>
</feature>
<feature type="transmembrane region" description="Helical" evidence="2">
    <location>
        <begin position="45"/>
        <end position="70"/>
    </location>
</feature>
<keyword evidence="2" id="KW-0812">Transmembrane</keyword>
<evidence type="ECO:0000256" key="1">
    <source>
        <dbReference type="SAM" id="MobiDB-lite"/>
    </source>
</evidence>
<dbReference type="AlphaFoldDB" id="A0A1Y1Z568"/>
<dbReference type="PANTHER" id="PTHR37451:SF4">
    <property type="entry name" value="MARVEL DOMAIN-CONTAINING PROTEIN"/>
    <property type="match status" value="1"/>
</dbReference>
<feature type="compositionally biased region" description="Polar residues" evidence="1">
    <location>
        <begin position="255"/>
        <end position="271"/>
    </location>
</feature>
<feature type="compositionally biased region" description="Polar residues" evidence="1">
    <location>
        <begin position="299"/>
        <end position="308"/>
    </location>
</feature>
<keyword evidence="2" id="KW-1133">Transmembrane helix</keyword>
<reference evidence="3 4" key="1">
    <citation type="submission" date="2016-07" db="EMBL/GenBank/DDBJ databases">
        <title>Pervasive Adenine N6-methylation of Active Genes in Fungi.</title>
        <authorList>
            <consortium name="DOE Joint Genome Institute"/>
            <person name="Mondo S.J."/>
            <person name="Dannebaum R.O."/>
            <person name="Kuo R.C."/>
            <person name="Labutti K."/>
            <person name="Haridas S."/>
            <person name="Kuo A."/>
            <person name="Salamov A."/>
            <person name="Ahrendt S.R."/>
            <person name="Lipzen A."/>
            <person name="Sullivan W."/>
            <person name="Andreopoulos W.B."/>
            <person name="Clum A."/>
            <person name="Lindquist E."/>
            <person name="Daum C."/>
            <person name="Ramamoorthy G.K."/>
            <person name="Gryganskyi A."/>
            <person name="Culley D."/>
            <person name="Magnuson J.K."/>
            <person name="James T.Y."/>
            <person name="O'Malley M.A."/>
            <person name="Stajich J.E."/>
            <person name="Spatafora J.W."/>
            <person name="Visel A."/>
            <person name="Grigoriev I.V."/>
        </authorList>
    </citation>
    <scope>NUCLEOTIDE SEQUENCE [LARGE SCALE GENOMIC DNA]</scope>
    <source>
        <strain evidence="3 4">CBS 115471</strain>
    </source>
</reference>
<feature type="region of interest" description="Disordered" evidence="1">
    <location>
        <begin position="181"/>
        <end position="315"/>
    </location>
</feature>
<evidence type="ECO:0000313" key="3">
    <source>
        <dbReference type="EMBL" id="ORY05264.1"/>
    </source>
</evidence>
<organism evidence="3 4">
    <name type="scientific">Clohesyomyces aquaticus</name>
    <dbReference type="NCBI Taxonomy" id="1231657"/>
    <lineage>
        <taxon>Eukaryota</taxon>
        <taxon>Fungi</taxon>
        <taxon>Dikarya</taxon>
        <taxon>Ascomycota</taxon>
        <taxon>Pezizomycotina</taxon>
        <taxon>Dothideomycetes</taxon>
        <taxon>Pleosporomycetidae</taxon>
        <taxon>Pleosporales</taxon>
        <taxon>Lindgomycetaceae</taxon>
        <taxon>Clohesyomyces</taxon>
    </lineage>
</organism>
<evidence type="ECO:0008006" key="5">
    <source>
        <dbReference type="Google" id="ProtNLM"/>
    </source>
</evidence>